<proteinExistence type="predicted"/>
<feature type="transmembrane region" description="Helical" evidence="7">
    <location>
        <begin position="62"/>
        <end position="83"/>
    </location>
</feature>
<evidence type="ECO:0000313" key="8">
    <source>
        <dbReference type="EMBL" id="QHP83295.1"/>
    </source>
</evidence>
<feature type="transmembrane region" description="Helical" evidence="7">
    <location>
        <begin position="32"/>
        <end position="56"/>
    </location>
</feature>
<evidence type="ECO:0000256" key="3">
    <source>
        <dbReference type="ARBA" id="ARBA00022870"/>
    </source>
</evidence>
<keyword evidence="4 7" id="KW-1133">Transmembrane helix</keyword>
<protein>
    <submittedName>
        <fullName evidence="8">Inclusion membrane protein-18</fullName>
    </submittedName>
</protein>
<name>A0ABX6IQA7_9CHLA</name>
<keyword evidence="9" id="KW-1185">Reference proteome</keyword>
<evidence type="ECO:0000256" key="5">
    <source>
        <dbReference type="ARBA" id="ARBA00023136"/>
    </source>
</evidence>
<dbReference type="Pfam" id="PF01621">
    <property type="entry name" value="Fusion_gly_K"/>
    <property type="match status" value="1"/>
</dbReference>
<evidence type="ECO:0000256" key="2">
    <source>
        <dbReference type="ARBA" id="ARBA00022812"/>
    </source>
</evidence>
<dbReference type="Proteomes" id="UP000512184">
    <property type="component" value="Chromosome"/>
</dbReference>
<evidence type="ECO:0000313" key="9">
    <source>
        <dbReference type="Proteomes" id="UP000512184"/>
    </source>
</evidence>
<dbReference type="InterPro" id="IPR002567">
    <property type="entry name" value="GK"/>
</dbReference>
<reference evidence="8" key="1">
    <citation type="submission" date="2019-01" db="EMBL/GenBank/DDBJ databases">
        <title>Whole genome sequencing and annotation enables comparative genome analysis that reveals unique features of the Chlamydia suis R19 Genome.</title>
        <authorList>
            <person name="Dimond Z.E."/>
        </authorList>
    </citation>
    <scope>NUCLEOTIDE SEQUENCE [LARGE SCALE GENOMIC DNA]</scope>
    <source>
        <strain evidence="8">R19</strain>
    </source>
</reference>
<gene>
    <name evidence="8" type="primary">incG</name>
    <name evidence="8" type="ORF">Chls_420</name>
</gene>
<keyword evidence="1 7" id="KW-0812">Transmembrane</keyword>
<evidence type="ECO:0000256" key="6">
    <source>
        <dbReference type="ARBA" id="ARBA00023180"/>
    </source>
</evidence>
<sequence>MDCGIIFLKEQISSGVEKGFATLCSPSVKKTVLVAVSLFAMLASGVLVLLSASVLFSGTASVLPYFLMLTTALFGFVCAIIVLMKNISEVIRKCKKVSVKEPEPKQPHDRQYLEIGVSKQSSPTCSIEGVLRSIGDDICNAVRKDGRPRSCSC</sequence>
<organism evidence="8 9">
    <name type="scientific">Chlamydia suis</name>
    <dbReference type="NCBI Taxonomy" id="83559"/>
    <lineage>
        <taxon>Bacteria</taxon>
        <taxon>Pseudomonadati</taxon>
        <taxon>Chlamydiota</taxon>
        <taxon>Chlamydiia</taxon>
        <taxon>Chlamydiales</taxon>
        <taxon>Chlamydiaceae</taxon>
        <taxon>Chlamydia/Chlamydophila group</taxon>
        <taxon>Chlamydia</taxon>
    </lineage>
</organism>
<keyword evidence="6" id="KW-0325">Glycoprotein</keyword>
<dbReference type="RefSeq" id="WP_080122031.1">
    <property type="nucleotide sequence ID" value="NZ_CP035278.1"/>
</dbReference>
<keyword evidence="3" id="KW-1043">Host membrane</keyword>
<accession>A0ABX6IQA7</accession>
<evidence type="ECO:0000256" key="7">
    <source>
        <dbReference type="SAM" id="Phobius"/>
    </source>
</evidence>
<dbReference type="EMBL" id="CP035278">
    <property type="protein sequence ID" value="QHP83295.1"/>
    <property type="molecule type" value="Genomic_DNA"/>
</dbReference>
<keyword evidence="5 7" id="KW-0472">Membrane</keyword>
<keyword evidence="2" id="KW-1040">Host Golgi apparatus</keyword>
<evidence type="ECO:0000256" key="4">
    <source>
        <dbReference type="ARBA" id="ARBA00022989"/>
    </source>
</evidence>
<evidence type="ECO:0000256" key="1">
    <source>
        <dbReference type="ARBA" id="ARBA00022692"/>
    </source>
</evidence>